<evidence type="ECO:0000259" key="1">
    <source>
        <dbReference type="Pfam" id="PF01261"/>
    </source>
</evidence>
<reference evidence="2" key="1">
    <citation type="submission" date="2018-05" db="EMBL/GenBank/DDBJ databases">
        <authorList>
            <person name="Lanie J.A."/>
            <person name="Ng W.-L."/>
            <person name="Kazmierczak K.M."/>
            <person name="Andrzejewski T.M."/>
            <person name="Davidsen T.M."/>
            <person name="Wayne K.J."/>
            <person name="Tettelin H."/>
            <person name="Glass J.I."/>
            <person name="Rusch D."/>
            <person name="Podicherti R."/>
            <person name="Tsui H.-C.T."/>
            <person name="Winkler M.E."/>
        </authorList>
    </citation>
    <scope>NUCLEOTIDE SEQUENCE</scope>
</reference>
<sequence length="188" mass="20589">ADAKGEQFQAALEAAKIVGRHTPHLRIVDPSKFDETWEEPKDIPAEAMSITELTREAASQGVILSMENSGQPIRSMALLVQEARNQLSSEEGSYLGLCPDATNQLRGFPESDPLAELDAVPLDMLKIVHFKQARDGKAYPTVDTGDLDCLKMLHLLEAKKYQGAAIMEIPPAPEVLENLSASFAYLRS</sequence>
<dbReference type="InterPro" id="IPR013022">
    <property type="entry name" value="Xyl_isomerase-like_TIM-brl"/>
</dbReference>
<dbReference type="EMBL" id="UINC01117082">
    <property type="protein sequence ID" value="SVC89260.1"/>
    <property type="molecule type" value="Genomic_DNA"/>
</dbReference>
<dbReference type="Gene3D" id="3.20.20.150">
    <property type="entry name" value="Divalent-metal-dependent TIM barrel enzymes"/>
    <property type="match status" value="1"/>
</dbReference>
<organism evidence="2">
    <name type="scientific">marine metagenome</name>
    <dbReference type="NCBI Taxonomy" id="408172"/>
    <lineage>
        <taxon>unclassified sequences</taxon>
        <taxon>metagenomes</taxon>
        <taxon>ecological metagenomes</taxon>
    </lineage>
</organism>
<feature type="domain" description="Xylose isomerase-like TIM barrel" evidence="1">
    <location>
        <begin position="6"/>
        <end position="177"/>
    </location>
</feature>
<dbReference type="InterPro" id="IPR036237">
    <property type="entry name" value="Xyl_isomerase-like_sf"/>
</dbReference>
<proteinExistence type="predicted"/>
<evidence type="ECO:0000313" key="2">
    <source>
        <dbReference type="EMBL" id="SVC89260.1"/>
    </source>
</evidence>
<gene>
    <name evidence="2" type="ORF">METZ01_LOCUS342114</name>
</gene>
<protein>
    <recommendedName>
        <fullName evidence="1">Xylose isomerase-like TIM barrel domain-containing protein</fullName>
    </recommendedName>
</protein>
<dbReference type="AlphaFoldDB" id="A0A382QWG6"/>
<dbReference type="SUPFAM" id="SSF51658">
    <property type="entry name" value="Xylose isomerase-like"/>
    <property type="match status" value="1"/>
</dbReference>
<dbReference type="Pfam" id="PF01261">
    <property type="entry name" value="AP_endonuc_2"/>
    <property type="match status" value="1"/>
</dbReference>
<name>A0A382QWG6_9ZZZZ</name>
<accession>A0A382QWG6</accession>
<feature type="non-terminal residue" evidence="2">
    <location>
        <position position="1"/>
    </location>
</feature>